<protein>
    <submittedName>
        <fullName evidence="5">RNA binding protein</fullName>
    </submittedName>
</protein>
<evidence type="ECO:0000256" key="3">
    <source>
        <dbReference type="PROSITE-ProRule" id="PRU00176"/>
    </source>
</evidence>
<dbReference type="GO" id="GO:0005685">
    <property type="term" value="C:U1 snRNP"/>
    <property type="evidence" value="ECO:0007669"/>
    <property type="project" value="TreeGrafter"/>
</dbReference>
<dbReference type="SUPFAM" id="SSF54928">
    <property type="entry name" value="RNA-binding domain, RBD"/>
    <property type="match status" value="1"/>
</dbReference>
<dbReference type="Gene3D" id="3.30.70.330">
    <property type="match status" value="1"/>
</dbReference>
<name>A0AAD7KXM3_QUISA</name>
<dbReference type="GO" id="GO:0000398">
    <property type="term" value="P:mRNA splicing, via spliceosome"/>
    <property type="evidence" value="ECO:0007669"/>
    <property type="project" value="TreeGrafter"/>
</dbReference>
<dbReference type="GO" id="GO:0003729">
    <property type="term" value="F:mRNA binding"/>
    <property type="evidence" value="ECO:0007669"/>
    <property type="project" value="TreeGrafter"/>
</dbReference>
<evidence type="ECO:0000259" key="4">
    <source>
        <dbReference type="PROSITE" id="PS50102"/>
    </source>
</evidence>
<reference evidence="5" key="1">
    <citation type="journal article" date="2023" name="Science">
        <title>Elucidation of the pathway for biosynthesis of saponin adjuvants from the soapbark tree.</title>
        <authorList>
            <person name="Reed J."/>
            <person name="Orme A."/>
            <person name="El-Demerdash A."/>
            <person name="Owen C."/>
            <person name="Martin L.B.B."/>
            <person name="Misra R.C."/>
            <person name="Kikuchi S."/>
            <person name="Rejzek M."/>
            <person name="Martin A.C."/>
            <person name="Harkess A."/>
            <person name="Leebens-Mack J."/>
            <person name="Louveau T."/>
            <person name="Stephenson M.J."/>
            <person name="Osbourn A."/>
        </authorList>
    </citation>
    <scope>NUCLEOTIDE SEQUENCE</scope>
    <source>
        <strain evidence="5">S10</strain>
    </source>
</reference>
<dbReference type="GO" id="GO:0071011">
    <property type="term" value="C:precatalytic spliceosome"/>
    <property type="evidence" value="ECO:0007669"/>
    <property type="project" value="TreeGrafter"/>
</dbReference>
<dbReference type="PROSITE" id="PS50102">
    <property type="entry name" value="RRM"/>
    <property type="match status" value="1"/>
</dbReference>
<feature type="domain" description="RRM" evidence="4">
    <location>
        <begin position="1"/>
        <end position="76"/>
    </location>
</feature>
<gene>
    <name evidence="5" type="ORF">O6P43_028270</name>
</gene>
<evidence type="ECO:0000313" key="5">
    <source>
        <dbReference type="EMBL" id="KAJ7947691.1"/>
    </source>
</evidence>
<dbReference type="Pfam" id="PF00076">
    <property type="entry name" value="RRM_1"/>
    <property type="match status" value="1"/>
</dbReference>
<dbReference type="EMBL" id="JARAOO010000012">
    <property type="protein sequence ID" value="KAJ7947691.1"/>
    <property type="molecule type" value="Genomic_DNA"/>
</dbReference>
<keyword evidence="2" id="KW-0539">Nucleus</keyword>
<dbReference type="GO" id="GO:0071004">
    <property type="term" value="C:U2-type prespliceosome"/>
    <property type="evidence" value="ECO:0007669"/>
    <property type="project" value="TreeGrafter"/>
</dbReference>
<proteinExistence type="predicted"/>
<accession>A0AAD7KXM3</accession>
<dbReference type="SMART" id="SM00360">
    <property type="entry name" value="RRM"/>
    <property type="match status" value="1"/>
</dbReference>
<comment type="caution">
    <text evidence="5">The sequence shown here is derived from an EMBL/GenBank/DDBJ whole genome shotgun (WGS) entry which is preliminary data.</text>
</comment>
<dbReference type="InterPro" id="IPR000504">
    <property type="entry name" value="RRM_dom"/>
</dbReference>
<keyword evidence="6" id="KW-1185">Reference proteome</keyword>
<dbReference type="KEGG" id="qsa:O6P43_028270"/>
<sequence>MTKSVGTRIIVEHLKSLFSRFGVVTEARLVKHLKTQRPKGFGFMSYESEIEAEKAMKAMNGRIVDGRLIFVKVAKTRNHGDPTS</sequence>
<dbReference type="InterPro" id="IPR051183">
    <property type="entry name" value="U1_U11-U12_snRNP_70-35kDa"/>
</dbReference>
<keyword evidence="3" id="KW-0694">RNA-binding</keyword>
<dbReference type="GO" id="GO:0030619">
    <property type="term" value="F:U1 snRNA binding"/>
    <property type="evidence" value="ECO:0007669"/>
    <property type="project" value="TreeGrafter"/>
</dbReference>
<organism evidence="5 6">
    <name type="scientific">Quillaja saponaria</name>
    <name type="common">Soap bark tree</name>
    <dbReference type="NCBI Taxonomy" id="32244"/>
    <lineage>
        <taxon>Eukaryota</taxon>
        <taxon>Viridiplantae</taxon>
        <taxon>Streptophyta</taxon>
        <taxon>Embryophyta</taxon>
        <taxon>Tracheophyta</taxon>
        <taxon>Spermatophyta</taxon>
        <taxon>Magnoliopsida</taxon>
        <taxon>eudicotyledons</taxon>
        <taxon>Gunneridae</taxon>
        <taxon>Pentapetalae</taxon>
        <taxon>rosids</taxon>
        <taxon>fabids</taxon>
        <taxon>Fabales</taxon>
        <taxon>Quillajaceae</taxon>
        <taxon>Quillaja</taxon>
    </lineage>
</organism>
<dbReference type="InterPro" id="IPR012677">
    <property type="entry name" value="Nucleotide-bd_a/b_plait_sf"/>
</dbReference>
<dbReference type="PANTHER" id="PTHR13952:SF21">
    <property type="entry name" value="POLYNUCLEOTIDE ADENYLYLTRANSFERASE DOMAIN_RNA RECOGNITION MOTIF PROTEIN-RELATED"/>
    <property type="match status" value="1"/>
</dbReference>
<dbReference type="AlphaFoldDB" id="A0AAD7KXM3"/>
<dbReference type="Proteomes" id="UP001163823">
    <property type="component" value="Chromosome 12"/>
</dbReference>
<comment type="subcellular location">
    <subcellularLocation>
        <location evidence="1">Nucleus</location>
    </subcellularLocation>
</comment>
<evidence type="ECO:0000256" key="1">
    <source>
        <dbReference type="ARBA" id="ARBA00004123"/>
    </source>
</evidence>
<dbReference type="PANTHER" id="PTHR13952">
    <property type="entry name" value="U1 SMALL NUCLEAR RIBONUCLEOPROTEIN 70 KD"/>
    <property type="match status" value="1"/>
</dbReference>
<dbReference type="InterPro" id="IPR035979">
    <property type="entry name" value="RBD_domain_sf"/>
</dbReference>
<evidence type="ECO:0000256" key="2">
    <source>
        <dbReference type="ARBA" id="ARBA00023242"/>
    </source>
</evidence>
<evidence type="ECO:0000313" key="6">
    <source>
        <dbReference type="Proteomes" id="UP001163823"/>
    </source>
</evidence>